<dbReference type="AlphaFoldDB" id="A0A840MWA2"/>
<organism evidence="1 2">
    <name type="scientific">Chitinivorax tropicus</name>
    <dbReference type="NCBI Taxonomy" id="714531"/>
    <lineage>
        <taxon>Bacteria</taxon>
        <taxon>Pseudomonadati</taxon>
        <taxon>Pseudomonadota</taxon>
        <taxon>Betaproteobacteria</taxon>
        <taxon>Chitinivorax</taxon>
    </lineage>
</organism>
<evidence type="ECO:0000313" key="1">
    <source>
        <dbReference type="EMBL" id="MBB5020653.1"/>
    </source>
</evidence>
<proteinExistence type="predicted"/>
<comment type="caution">
    <text evidence="1">The sequence shown here is derived from an EMBL/GenBank/DDBJ whole genome shotgun (WGS) entry which is preliminary data.</text>
</comment>
<reference evidence="1 2" key="1">
    <citation type="submission" date="2020-08" db="EMBL/GenBank/DDBJ databases">
        <title>Genomic Encyclopedia of Type Strains, Phase IV (KMG-IV): sequencing the most valuable type-strain genomes for metagenomic binning, comparative biology and taxonomic classification.</title>
        <authorList>
            <person name="Goeker M."/>
        </authorList>
    </citation>
    <scope>NUCLEOTIDE SEQUENCE [LARGE SCALE GENOMIC DNA]</scope>
    <source>
        <strain evidence="1 2">DSM 27165</strain>
    </source>
</reference>
<sequence>MNGKDILVQVVNQSLTAAERDAILAAGKGPRVGGSEVVPNNAGSSFANEANLIGHFNKHGGEFKSIGVSTAEDYLQVGRDIMENGHQVQYFYEPANQVRTGYVSFIRNSKKTGESLFGFVGTNADGFITTIHTKPRTELFDLLGDSAQAKLKAFRTDTLGPNPKVGFRWPYEEPKN</sequence>
<name>A0A840MWA2_9PROT</name>
<gene>
    <name evidence="1" type="ORF">HNQ59_003978</name>
</gene>
<keyword evidence="2" id="KW-1185">Reference proteome</keyword>
<dbReference type="Proteomes" id="UP000575898">
    <property type="component" value="Unassembled WGS sequence"/>
</dbReference>
<evidence type="ECO:0000313" key="2">
    <source>
        <dbReference type="Proteomes" id="UP000575898"/>
    </source>
</evidence>
<protein>
    <submittedName>
        <fullName evidence="1">Uncharacterized protein</fullName>
    </submittedName>
</protein>
<dbReference type="EMBL" id="JACHHY010000069">
    <property type="protein sequence ID" value="MBB5020653.1"/>
    <property type="molecule type" value="Genomic_DNA"/>
</dbReference>
<accession>A0A840MWA2</accession>